<keyword evidence="1" id="KW-1133">Transmembrane helix</keyword>
<feature type="transmembrane region" description="Helical" evidence="1">
    <location>
        <begin position="85"/>
        <end position="107"/>
    </location>
</feature>
<comment type="caution">
    <text evidence="2">The sequence shown here is derived from an EMBL/GenBank/DDBJ whole genome shotgun (WGS) entry which is preliminary data.</text>
</comment>
<feature type="transmembrane region" description="Helical" evidence="1">
    <location>
        <begin position="237"/>
        <end position="258"/>
    </location>
</feature>
<feature type="transmembrane region" description="Helical" evidence="1">
    <location>
        <begin position="278"/>
        <end position="296"/>
    </location>
</feature>
<gene>
    <name evidence="2" type="ORF">MENT_LOCUS22610</name>
</gene>
<name>A0A6V7VA29_MELEN</name>
<proteinExistence type="predicted"/>
<dbReference type="PANTHER" id="PTHR22943">
    <property type="entry name" value="7-TRANSMEMBRANE DOMAIN RECEPTOR C.ELEGANS"/>
    <property type="match status" value="1"/>
</dbReference>
<reference evidence="2 3" key="1">
    <citation type="submission" date="2020-08" db="EMBL/GenBank/DDBJ databases">
        <authorList>
            <person name="Koutsovoulos G."/>
            <person name="Danchin GJ E."/>
        </authorList>
    </citation>
    <scope>NUCLEOTIDE SEQUENCE [LARGE SCALE GENOMIC DNA]</scope>
</reference>
<evidence type="ECO:0000313" key="2">
    <source>
        <dbReference type="EMBL" id="CAD2171164.1"/>
    </source>
</evidence>
<keyword evidence="1" id="KW-0472">Membrane</keyword>
<feature type="transmembrane region" description="Helical" evidence="1">
    <location>
        <begin position="194"/>
        <end position="216"/>
    </location>
</feature>
<organism evidence="2 3">
    <name type="scientific">Meloidogyne enterolobii</name>
    <name type="common">Root-knot nematode worm</name>
    <name type="synonym">Meloidogyne mayaguensis</name>
    <dbReference type="NCBI Taxonomy" id="390850"/>
    <lineage>
        <taxon>Eukaryota</taxon>
        <taxon>Metazoa</taxon>
        <taxon>Ecdysozoa</taxon>
        <taxon>Nematoda</taxon>
        <taxon>Chromadorea</taxon>
        <taxon>Rhabditida</taxon>
        <taxon>Tylenchina</taxon>
        <taxon>Tylenchomorpha</taxon>
        <taxon>Tylenchoidea</taxon>
        <taxon>Meloidogynidae</taxon>
        <taxon>Meloidogyninae</taxon>
        <taxon>Meloidogyne</taxon>
    </lineage>
</organism>
<dbReference type="Pfam" id="PF10317">
    <property type="entry name" value="7TM_GPCR_Srd"/>
    <property type="match status" value="1"/>
</dbReference>
<dbReference type="OrthoDB" id="5783254at2759"/>
<feature type="transmembrane region" description="Helical" evidence="1">
    <location>
        <begin position="41"/>
        <end position="65"/>
    </location>
</feature>
<evidence type="ECO:0000256" key="1">
    <source>
        <dbReference type="SAM" id="Phobius"/>
    </source>
</evidence>
<protein>
    <submittedName>
        <fullName evidence="2">Uncharacterized protein</fullName>
    </submittedName>
</protein>
<dbReference type="EMBL" id="CAJEWN010000179">
    <property type="protein sequence ID" value="CAD2171164.1"/>
    <property type="molecule type" value="Genomic_DNA"/>
</dbReference>
<dbReference type="Gene3D" id="1.20.1070.10">
    <property type="entry name" value="Rhodopsin 7-helix transmembrane proteins"/>
    <property type="match status" value="1"/>
</dbReference>
<sequence length="335" mass="38447">MIGEVYSSIIVYLEAIGLFSNFLLIWLILRYTMNEMRVYNRILLQTCVVDIIGIFSFAVVQPVYVSDNGVGTVWEYGPTHYLPTPWQSICFMFFVFIARFTTMNVCSQFVFRYLTVVREVKINGKHHIIILLVSTLPLMVIFVTSSIINQPTPENEHLTNYELAKLLELDNYTINNYVVGQRIRGNTISSCLTMYANILTFLIYAIIIFCGIRIQLYVRRKYNGPNLETMRKVNRQITIVLCTQALLPLLTFFSQILVNIGPHFNITISSKLSMMLGAPMTALITVLNPLVTLLTVKNYRRLIFKCNKADIQSNINNNQTIHTAFSNRNNVIVPQ</sequence>
<dbReference type="PANTHER" id="PTHR22943:SF248">
    <property type="entry name" value="SEVEN TM RECEPTOR"/>
    <property type="match status" value="1"/>
</dbReference>
<accession>A0A6V7VA29</accession>
<dbReference type="AlphaFoldDB" id="A0A6V7VA29"/>
<feature type="transmembrane region" description="Helical" evidence="1">
    <location>
        <begin position="6"/>
        <end position="29"/>
    </location>
</feature>
<keyword evidence="1" id="KW-0812">Transmembrane</keyword>
<evidence type="ECO:0000313" key="3">
    <source>
        <dbReference type="Proteomes" id="UP000580250"/>
    </source>
</evidence>
<dbReference type="InterPro" id="IPR019421">
    <property type="entry name" value="7TM_GPCR_serpentine_rcpt_Srd"/>
</dbReference>
<feature type="transmembrane region" description="Helical" evidence="1">
    <location>
        <begin position="128"/>
        <end position="148"/>
    </location>
</feature>
<dbReference type="SUPFAM" id="SSF81321">
    <property type="entry name" value="Family A G protein-coupled receptor-like"/>
    <property type="match status" value="1"/>
</dbReference>
<dbReference type="Proteomes" id="UP000580250">
    <property type="component" value="Unassembled WGS sequence"/>
</dbReference>